<organism evidence="2 3">
    <name type="scientific">Alteripontixanthobacter maritimus</name>
    <dbReference type="NCBI Taxonomy" id="2161824"/>
    <lineage>
        <taxon>Bacteria</taxon>
        <taxon>Pseudomonadati</taxon>
        <taxon>Pseudomonadota</taxon>
        <taxon>Alphaproteobacteria</taxon>
        <taxon>Sphingomonadales</taxon>
        <taxon>Erythrobacteraceae</taxon>
        <taxon>Alteripontixanthobacter</taxon>
    </lineage>
</organism>
<sequence length="190" mass="20758">MPKGRKRKAGKRTASGQLSRAGERVKPSDWVAARQERFGNHYSSALGRAYISGLFGKGPEAKERYDAGNKFALRYSKLIGGDSYSCPLGDGSGGTGVTDHERDLHQQEWLDAARKRLDDTGGRPYLDQLILKTYTDTGPYWLDAILDGEGTAAHKLLLKAAIKSLDTVGQIKDAEPVDIPLHMCNRAVNA</sequence>
<feature type="region of interest" description="Disordered" evidence="1">
    <location>
        <begin position="1"/>
        <end position="27"/>
    </location>
</feature>
<dbReference type="RefSeq" id="WP_115366073.1">
    <property type="nucleotide sequence ID" value="NZ_QBKA01000002.1"/>
</dbReference>
<name>A0A369Q4F2_9SPHN</name>
<gene>
    <name evidence="2" type="ORF">HME9302_00966</name>
</gene>
<evidence type="ECO:0000256" key="1">
    <source>
        <dbReference type="SAM" id="MobiDB-lite"/>
    </source>
</evidence>
<reference evidence="2 3" key="1">
    <citation type="submission" date="2018-04" db="EMBL/GenBank/DDBJ databases">
        <title>Altererythrobacter sp. HME9302 genome sequencing and assembly.</title>
        <authorList>
            <person name="Kang H."/>
            <person name="Kim H."/>
            <person name="Joh K."/>
        </authorList>
    </citation>
    <scope>NUCLEOTIDE SEQUENCE [LARGE SCALE GENOMIC DNA]</scope>
    <source>
        <strain evidence="2 3">HME9302</strain>
    </source>
</reference>
<dbReference type="AlphaFoldDB" id="A0A369Q4F2"/>
<evidence type="ECO:0000313" key="2">
    <source>
        <dbReference type="EMBL" id="RDC59771.1"/>
    </source>
</evidence>
<dbReference type="OrthoDB" id="7593883at2"/>
<dbReference type="Proteomes" id="UP000253727">
    <property type="component" value="Unassembled WGS sequence"/>
</dbReference>
<comment type="caution">
    <text evidence="2">The sequence shown here is derived from an EMBL/GenBank/DDBJ whole genome shotgun (WGS) entry which is preliminary data.</text>
</comment>
<feature type="compositionally biased region" description="Basic residues" evidence="1">
    <location>
        <begin position="1"/>
        <end position="11"/>
    </location>
</feature>
<proteinExistence type="predicted"/>
<protein>
    <submittedName>
        <fullName evidence="2">Uncharacterized protein</fullName>
    </submittedName>
</protein>
<dbReference type="EMBL" id="QBKA01000002">
    <property type="protein sequence ID" value="RDC59771.1"/>
    <property type="molecule type" value="Genomic_DNA"/>
</dbReference>
<keyword evidence="3" id="KW-1185">Reference proteome</keyword>
<evidence type="ECO:0000313" key="3">
    <source>
        <dbReference type="Proteomes" id="UP000253727"/>
    </source>
</evidence>
<accession>A0A369Q4F2</accession>